<dbReference type="InterPro" id="IPR011551">
    <property type="entry name" value="NTP_PyrPHydrolase_MazG"/>
</dbReference>
<gene>
    <name evidence="3" type="primary">mazG</name>
    <name evidence="3" type="ORF">X929_04515</name>
</gene>
<dbReference type="Pfam" id="PF03819">
    <property type="entry name" value="MazG"/>
    <property type="match status" value="2"/>
</dbReference>
<dbReference type="FunFam" id="1.10.287.1080:FF:000003">
    <property type="entry name" value="Nucleoside triphosphate pyrophosphohydrolase"/>
    <property type="match status" value="1"/>
</dbReference>
<name>A0A2K1P0U0_9BACT</name>
<feature type="domain" description="NTP pyrophosphohydrolase MazG-like" evidence="2">
    <location>
        <begin position="164"/>
        <end position="219"/>
    </location>
</feature>
<evidence type="ECO:0000259" key="2">
    <source>
        <dbReference type="Pfam" id="PF03819"/>
    </source>
</evidence>
<dbReference type="AlphaFoldDB" id="A0A2K1P0U0"/>
<feature type="coiled-coil region" evidence="1">
    <location>
        <begin position="157"/>
        <end position="184"/>
    </location>
</feature>
<dbReference type="Gene3D" id="1.10.287.1080">
    <property type="entry name" value="MazG-like"/>
    <property type="match status" value="2"/>
</dbReference>
<dbReference type="GO" id="GO:0006203">
    <property type="term" value="P:dGTP catabolic process"/>
    <property type="evidence" value="ECO:0007669"/>
    <property type="project" value="TreeGrafter"/>
</dbReference>
<dbReference type="CDD" id="cd11528">
    <property type="entry name" value="NTP-PPase_MazG_Nterm"/>
    <property type="match status" value="1"/>
</dbReference>
<dbReference type="SUPFAM" id="SSF101386">
    <property type="entry name" value="all-alpha NTP pyrophosphatases"/>
    <property type="match status" value="2"/>
</dbReference>
<evidence type="ECO:0000313" key="4">
    <source>
        <dbReference type="Proteomes" id="UP000236434"/>
    </source>
</evidence>
<dbReference type="Proteomes" id="UP000236434">
    <property type="component" value="Unassembled WGS sequence"/>
</dbReference>
<dbReference type="PANTHER" id="PTHR30522">
    <property type="entry name" value="NUCLEOSIDE TRIPHOSPHATE PYROPHOSPHOHYDROLASE"/>
    <property type="match status" value="1"/>
</dbReference>
<dbReference type="NCBIfam" id="TIGR00444">
    <property type="entry name" value="mazG"/>
    <property type="match status" value="1"/>
</dbReference>
<dbReference type="EMBL" id="AZRL01000012">
    <property type="protein sequence ID" value="PNR96370.1"/>
    <property type="molecule type" value="Genomic_DNA"/>
</dbReference>
<feature type="domain" description="NTP pyrophosphohydrolase MazG-like" evidence="2">
    <location>
        <begin position="30"/>
        <end position="103"/>
    </location>
</feature>
<organism evidence="3 4">
    <name type="scientific">Petrotoga olearia DSM 13574</name>
    <dbReference type="NCBI Taxonomy" id="1122955"/>
    <lineage>
        <taxon>Bacteria</taxon>
        <taxon>Thermotogati</taxon>
        <taxon>Thermotogota</taxon>
        <taxon>Thermotogae</taxon>
        <taxon>Petrotogales</taxon>
        <taxon>Petrotogaceae</taxon>
        <taxon>Petrotoga</taxon>
    </lineage>
</organism>
<evidence type="ECO:0000313" key="3">
    <source>
        <dbReference type="EMBL" id="PNR96370.1"/>
    </source>
</evidence>
<accession>A0A2K1P0U0</accession>
<dbReference type="GO" id="GO:0047429">
    <property type="term" value="F:nucleoside triphosphate diphosphatase activity"/>
    <property type="evidence" value="ECO:0007669"/>
    <property type="project" value="UniProtKB-EC"/>
</dbReference>
<dbReference type="GO" id="GO:0046076">
    <property type="term" value="P:dTTP catabolic process"/>
    <property type="evidence" value="ECO:0007669"/>
    <property type="project" value="TreeGrafter"/>
</dbReference>
<sequence>MLELGEKFEELMKVMKRLRGPKGCDWDKAQTHDSLKPYIIEEAYELVDSIDEQDITKIKEELGDILLQVVFHSTIAEENNEFFTIEVIDELINKLVRRHPHVFGDEKGYSYARWEEIKAKENGEKNFSRIGKLNKALPALSLARRIQENAAAVGFDWVEVKDVLDKVKEEVEELNEAKTQAEVEEEFGDLLFALVNLARFLKIDPEVSLRKASEKFIERFTQMEKAIEKDGKEFEALNLEELDKYWELIKKEEKR</sequence>
<keyword evidence="3" id="KW-0378">Hydrolase</keyword>
<dbReference type="FunFam" id="1.10.287.1080:FF:000001">
    <property type="entry name" value="Nucleoside triphosphate pyrophosphohydrolase"/>
    <property type="match status" value="1"/>
</dbReference>
<protein>
    <submittedName>
        <fullName evidence="3">Nucleoside triphosphate pyrophosphohydrolase</fullName>
        <ecNumber evidence="3">3.6.1.9</ecNumber>
    </submittedName>
</protein>
<dbReference type="OrthoDB" id="9808939at2"/>
<dbReference type="PANTHER" id="PTHR30522:SF0">
    <property type="entry name" value="NUCLEOSIDE TRIPHOSPHATE PYROPHOSPHOHYDROLASE"/>
    <property type="match status" value="1"/>
</dbReference>
<keyword evidence="1" id="KW-0175">Coiled coil</keyword>
<reference evidence="3 4" key="1">
    <citation type="submission" date="2013-12" db="EMBL/GenBank/DDBJ databases">
        <title>Comparative genomics of Petrotoga isolates.</title>
        <authorList>
            <person name="Nesbo C.L."/>
            <person name="Charchuk R."/>
            <person name="Chow K."/>
        </authorList>
    </citation>
    <scope>NUCLEOTIDE SEQUENCE [LARGE SCALE GENOMIC DNA]</scope>
    <source>
        <strain evidence="3 4">DSM 13574</strain>
    </source>
</reference>
<dbReference type="NCBIfam" id="NF007113">
    <property type="entry name" value="PRK09562.1"/>
    <property type="match status" value="1"/>
</dbReference>
<dbReference type="InterPro" id="IPR048015">
    <property type="entry name" value="NTP-PPase_MazG-like_N"/>
</dbReference>
<dbReference type="RefSeq" id="WP_103067032.1">
    <property type="nucleotide sequence ID" value="NZ_AZRL01000012.1"/>
</dbReference>
<dbReference type="GO" id="GO:0046061">
    <property type="term" value="P:dATP catabolic process"/>
    <property type="evidence" value="ECO:0007669"/>
    <property type="project" value="TreeGrafter"/>
</dbReference>
<proteinExistence type="predicted"/>
<evidence type="ECO:0000256" key="1">
    <source>
        <dbReference type="SAM" id="Coils"/>
    </source>
</evidence>
<dbReference type="EC" id="3.6.1.9" evidence="3"/>
<dbReference type="GO" id="GO:0046052">
    <property type="term" value="P:UTP catabolic process"/>
    <property type="evidence" value="ECO:0007669"/>
    <property type="project" value="TreeGrafter"/>
</dbReference>
<dbReference type="GO" id="GO:0006950">
    <property type="term" value="P:response to stress"/>
    <property type="evidence" value="ECO:0007669"/>
    <property type="project" value="UniProtKB-ARBA"/>
</dbReference>
<dbReference type="GO" id="GO:0046047">
    <property type="term" value="P:TTP catabolic process"/>
    <property type="evidence" value="ECO:0007669"/>
    <property type="project" value="TreeGrafter"/>
</dbReference>
<dbReference type="GO" id="GO:0046081">
    <property type="term" value="P:dUTP catabolic process"/>
    <property type="evidence" value="ECO:0007669"/>
    <property type="project" value="TreeGrafter"/>
</dbReference>
<dbReference type="CDD" id="cd11529">
    <property type="entry name" value="NTP-PPase_MazG_Cterm"/>
    <property type="match status" value="1"/>
</dbReference>
<dbReference type="InterPro" id="IPR048011">
    <property type="entry name" value="NTP-PPase_MazG-like_C"/>
</dbReference>
<dbReference type="InterPro" id="IPR004518">
    <property type="entry name" value="MazG-like_dom"/>
</dbReference>
<comment type="caution">
    <text evidence="3">The sequence shown here is derived from an EMBL/GenBank/DDBJ whole genome shotgun (WGS) entry which is preliminary data.</text>
</comment>